<dbReference type="InterPro" id="IPR051275">
    <property type="entry name" value="Cell_adhesion_signaling"/>
</dbReference>
<sequence>MKIKEAEILIRNKLQINSKGKTWMNLKQAANCQIAGAVVDLPNDQSKKNIYEYFGLNENDDVSVIKKVERVLLNGRKLYSSSYGRMRRRICYIFLTKNNLAYSVKYFILHLPSQLVFALGIPIYMSEWSIGEMHAGKYLLTCNTGDRCQLFLVNELSDNLLYIDSKVDDPPVDSNAVIKQGSTISTIEGNSTTLVCDVRGGNPLSTVIWDCFGLTGTSSADRVISRSTLNFIAQRSYNRRTCTCKASHPTVNLGNGPTSISYQPETMSYTRNEGENLGPIQCVSDCNPKCNFVWTRPGQSDYNGDILTISGITRTQEGKYKCTASNSYGNGPDPVILTPSTNTYIVNETFQLGPIKCSATCKPACSYKWIRPNQNDIIDAAKPTSMGITGNNFTVLEHSTKTITCLVEGLPQPTITLTYISNSSQPRAEKEPLENRYTLSVGKTLNITVSYLAYPRPTFQWYKNDSGGSLLQITDDKEDIQINNSIINTYTFVIQLIRLNLQEDGFGTYILKSNNDVIGPKEDVYIVGAKGKPQKPRDGHVMCIDFKSAVITWKPGFFNGDNQTFSVIYREKDGTEQISVSNISDTGYDKYINHTINSLQGARTYFFMIYSRNTLGESPPLEVNCTTKDIPDSGTSTGLAVGAGLGSAIVIIIIVVIVIFLARRFNVGLTKGKRDVEMNGRSALTSGDEQEDGMRDNVLYEPAGPNFVKPGISGGATGGQNDYPYAEVQETGKSGLDNPVPVYAEVQKNLKKEKKPDMSALYADVQKPKKEDKGAKSKKVMKKGKNEKQKQGDLYENVENVNKGNFTAAGPALVKKQNQTKLAKPPKAPKRNKDGLIYADLDLEEPVTKPGQKLVIRGLEDRTDYAEIDITRCGDPLPSDDKPKKNQNDSMS</sequence>
<keyword evidence="11" id="KW-1185">Reference proteome</keyword>
<dbReference type="PROSITE" id="PS50853">
    <property type="entry name" value="FN3"/>
    <property type="match status" value="1"/>
</dbReference>
<dbReference type="InterPro" id="IPR003598">
    <property type="entry name" value="Ig_sub2"/>
</dbReference>
<feature type="region of interest" description="Disordered" evidence="6">
    <location>
        <begin position="867"/>
        <end position="892"/>
    </location>
</feature>
<evidence type="ECO:0000259" key="8">
    <source>
        <dbReference type="PROSITE" id="PS50835"/>
    </source>
</evidence>
<dbReference type="PANTHER" id="PTHR11640">
    <property type="entry name" value="NEPHRIN"/>
    <property type="match status" value="1"/>
</dbReference>
<reference evidence="10 11" key="1">
    <citation type="submission" date="2022-12" db="EMBL/GenBank/DDBJ databases">
        <title>Chromosome-level genome of Tegillarca granosa.</title>
        <authorList>
            <person name="Kim J."/>
        </authorList>
    </citation>
    <scope>NUCLEOTIDE SEQUENCE [LARGE SCALE GENOMIC DNA]</scope>
    <source>
        <strain evidence="10">Teg-2019</strain>
        <tissue evidence="10">Adductor muscle</tissue>
    </source>
</reference>
<feature type="domain" description="Ig-like" evidence="8">
    <location>
        <begin position="264"/>
        <end position="338"/>
    </location>
</feature>
<comment type="subcellular location">
    <subcellularLocation>
        <location evidence="1">Membrane</location>
        <topology evidence="1">Single-pass type I membrane protein</topology>
    </subcellularLocation>
</comment>
<dbReference type="Pfam" id="PF13927">
    <property type="entry name" value="Ig_3"/>
    <property type="match status" value="1"/>
</dbReference>
<dbReference type="SUPFAM" id="SSF49265">
    <property type="entry name" value="Fibronectin type III"/>
    <property type="match status" value="1"/>
</dbReference>
<keyword evidence="3" id="KW-1015">Disulfide bond</keyword>
<feature type="compositionally biased region" description="Basic and acidic residues" evidence="6">
    <location>
        <begin position="766"/>
        <end position="775"/>
    </location>
</feature>
<keyword evidence="7" id="KW-1133">Transmembrane helix</keyword>
<evidence type="ECO:0000259" key="9">
    <source>
        <dbReference type="PROSITE" id="PS50853"/>
    </source>
</evidence>
<dbReference type="SUPFAM" id="SSF48726">
    <property type="entry name" value="Immunoglobulin"/>
    <property type="match status" value="2"/>
</dbReference>
<feature type="transmembrane region" description="Helical" evidence="7">
    <location>
        <begin position="639"/>
        <end position="662"/>
    </location>
</feature>
<dbReference type="CDD" id="cd00063">
    <property type="entry name" value="FN3"/>
    <property type="match status" value="1"/>
</dbReference>
<evidence type="ECO:0000256" key="3">
    <source>
        <dbReference type="ARBA" id="ARBA00023157"/>
    </source>
</evidence>
<keyword evidence="5" id="KW-0393">Immunoglobulin domain</keyword>
<evidence type="ECO:0000256" key="1">
    <source>
        <dbReference type="ARBA" id="ARBA00004479"/>
    </source>
</evidence>
<keyword evidence="2 7" id="KW-0472">Membrane</keyword>
<feature type="domain" description="Fibronectin type-III" evidence="9">
    <location>
        <begin position="535"/>
        <end position="633"/>
    </location>
</feature>
<keyword evidence="4" id="KW-0325">Glycoprotein</keyword>
<evidence type="ECO:0000313" key="10">
    <source>
        <dbReference type="EMBL" id="KAJ8313508.1"/>
    </source>
</evidence>
<proteinExistence type="predicted"/>
<dbReference type="InterPro" id="IPR036179">
    <property type="entry name" value="Ig-like_dom_sf"/>
</dbReference>
<dbReference type="InterPro" id="IPR007110">
    <property type="entry name" value="Ig-like_dom"/>
</dbReference>
<accession>A0ABQ9F817</accession>
<dbReference type="Proteomes" id="UP001217089">
    <property type="component" value="Unassembled WGS sequence"/>
</dbReference>
<comment type="caution">
    <text evidence="10">The sequence shown here is derived from an EMBL/GenBank/DDBJ whole genome shotgun (WGS) entry which is preliminary data.</text>
</comment>
<evidence type="ECO:0000256" key="5">
    <source>
        <dbReference type="ARBA" id="ARBA00023319"/>
    </source>
</evidence>
<dbReference type="InterPro" id="IPR013783">
    <property type="entry name" value="Ig-like_fold"/>
</dbReference>
<name>A0ABQ9F817_TEGGR</name>
<dbReference type="PROSITE" id="PS50835">
    <property type="entry name" value="IG_LIKE"/>
    <property type="match status" value="2"/>
</dbReference>
<dbReference type="InterPro" id="IPR036116">
    <property type="entry name" value="FN3_sf"/>
</dbReference>
<dbReference type="InterPro" id="IPR003961">
    <property type="entry name" value="FN3_dom"/>
</dbReference>
<keyword evidence="7" id="KW-0812">Transmembrane</keyword>
<dbReference type="SMART" id="SM00408">
    <property type="entry name" value="IGc2"/>
    <property type="match status" value="1"/>
</dbReference>
<dbReference type="PANTHER" id="PTHR11640:SF155">
    <property type="entry name" value="IG-LIKE DOMAIN-CONTAINING PROTEIN"/>
    <property type="match status" value="1"/>
</dbReference>
<gene>
    <name evidence="10" type="ORF">KUTeg_008069</name>
</gene>
<feature type="compositionally biased region" description="Basic and acidic residues" evidence="6">
    <location>
        <begin position="879"/>
        <end position="892"/>
    </location>
</feature>
<evidence type="ECO:0000256" key="6">
    <source>
        <dbReference type="SAM" id="MobiDB-lite"/>
    </source>
</evidence>
<protein>
    <submittedName>
        <fullName evidence="10">Uncharacterized protein</fullName>
    </submittedName>
</protein>
<feature type="compositionally biased region" description="Basic and acidic residues" evidence="6">
    <location>
        <begin position="784"/>
        <end position="793"/>
    </location>
</feature>
<evidence type="ECO:0000256" key="4">
    <source>
        <dbReference type="ARBA" id="ARBA00023180"/>
    </source>
</evidence>
<evidence type="ECO:0000313" key="11">
    <source>
        <dbReference type="Proteomes" id="UP001217089"/>
    </source>
</evidence>
<dbReference type="EMBL" id="JARBDR010000342">
    <property type="protein sequence ID" value="KAJ8313508.1"/>
    <property type="molecule type" value="Genomic_DNA"/>
</dbReference>
<evidence type="ECO:0000256" key="2">
    <source>
        <dbReference type="ARBA" id="ARBA00023136"/>
    </source>
</evidence>
<evidence type="ECO:0000256" key="7">
    <source>
        <dbReference type="SAM" id="Phobius"/>
    </source>
</evidence>
<dbReference type="Gene3D" id="2.60.40.10">
    <property type="entry name" value="Immunoglobulins"/>
    <property type="match status" value="4"/>
</dbReference>
<organism evidence="10 11">
    <name type="scientific">Tegillarca granosa</name>
    <name type="common">Malaysian cockle</name>
    <name type="synonym">Anadara granosa</name>
    <dbReference type="NCBI Taxonomy" id="220873"/>
    <lineage>
        <taxon>Eukaryota</taxon>
        <taxon>Metazoa</taxon>
        <taxon>Spiralia</taxon>
        <taxon>Lophotrochozoa</taxon>
        <taxon>Mollusca</taxon>
        <taxon>Bivalvia</taxon>
        <taxon>Autobranchia</taxon>
        <taxon>Pteriomorphia</taxon>
        <taxon>Arcoida</taxon>
        <taxon>Arcoidea</taxon>
        <taxon>Arcidae</taxon>
        <taxon>Tegillarca</taxon>
    </lineage>
</organism>
<dbReference type="SMART" id="SM00060">
    <property type="entry name" value="FN3"/>
    <property type="match status" value="1"/>
</dbReference>
<feature type="region of interest" description="Disordered" evidence="6">
    <location>
        <begin position="755"/>
        <end position="834"/>
    </location>
</feature>
<feature type="domain" description="Ig-like" evidence="8">
    <location>
        <begin position="170"/>
        <end position="261"/>
    </location>
</feature>